<protein>
    <submittedName>
        <fullName evidence="6">Organic cation/carnitine transporter 4</fullName>
    </submittedName>
</protein>
<feature type="non-terminal residue" evidence="6">
    <location>
        <position position="1"/>
    </location>
</feature>
<keyword evidence="3 5" id="KW-1133">Transmembrane helix</keyword>
<dbReference type="EMBL" id="QJKJ01015545">
    <property type="protein sequence ID" value="RDX62351.1"/>
    <property type="molecule type" value="Genomic_DNA"/>
</dbReference>
<accession>A0A371E8K0</accession>
<evidence type="ECO:0000256" key="3">
    <source>
        <dbReference type="ARBA" id="ARBA00022989"/>
    </source>
</evidence>
<proteinExistence type="predicted"/>
<evidence type="ECO:0000313" key="7">
    <source>
        <dbReference type="Proteomes" id="UP000257109"/>
    </source>
</evidence>
<feature type="transmembrane region" description="Helical" evidence="5">
    <location>
        <begin position="249"/>
        <end position="272"/>
    </location>
</feature>
<dbReference type="PANTHER" id="PTHR24064">
    <property type="entry name" value="SOLUTE CARRIER FAMILY 22 MEMBER"/>
    <property type="match status" value="1"/>
</dbReference>
<dbReference type="SUPFAM" id="SSF103473">
    <property type="entry name" value="MFS general substrate transporter"/>
    <property type="match status" value="1"/>
</dbReference>
<comment type="subcellular location">
    <subcellularLocation>
        <location evidence="1">Membrane</location>
        <topology evidence="1">Multi-pass membrane protein</topology>
    </subcellularLocation>
</comment>
<gene>
    <name evidence="6" type="primary">OCT4</name>
    <name evidence="6" type="ORF">CR513_59329</name>
</gene>
<evidence type="ECO:0000256" key="4">
    <source>
        <dbReference type="ARBA" id="ARBA00023136"/>
    </source>
</evidence>
<keyword evidence="7" id="KW-1185">Reference proteome</keyword>
<evidence type="ECO:0000256" key="5">
    <source>
        <dbReference type="SAM" id="Phobius"/>
    </source>
</evidence>
<dbReference type="GO" id="GO:0016020">
    <property type="term" value="C:membrane"/>
    <property type="evidence" value="ECO:0007669"/>
    <property type="project" value="UniProtKB-SubCell"/>
</dbReference>
<feature type="transmembrane region" description="Helical" evidence="5">
    <location>
        <begin position="55"/>
        <end position="76"/>
    </location>
</feature>
<feature type="transmembrane region" description="Helical" evidence="5">
    <location>
        <begin position="284"/>
        <end position="316"/>
    </location>
</feature>
<evidence type="ECO:0000256" key="1">
    <source>
        <dbReference type="ARBA" id="ARBA00004141"/>
    </source>
</evidence>
<dbReference type="OrthoDB" id="3936150at2759"/>
<feature type="transmembrane region" description="Helical" evidence="5">
    <location>
        <begin position="223"/>
        <end position="243"/>
    </location>
</feature>
<evidence type="ECO:0000256" key="2">
    <source>
        <dbReference type="ARBA" id="ARBA00022692"/>
    </source>
</evidence>
<comment type="caution">
    <text evidence="6">The sequence shown here is derived from an EMBL/GenBank/DDBJ whole genome shotgun (WGS) entry which is preliminary data.</text>
</comment>
<name>A0A371E8K0_MUCPR</name>
<organism evidence="6 7">
    <name type="scientific">Mucuna pruriens</name>
    <name type="common">Velvet bean</name>
    <name type="synonym">Dolichos pruriens</name>
    <dbReference type="NCBI Taxonomy" id="157652"/>
    <lineage>
        <taxon>Eukaryota</taxon>
        <taxon>Viridiplantae</taxon>
        <taxon>Streptophyta</taxon>
        <taxon>Embryophyta</taxon>
        <taxon>Tracheophyta</taxon>
        <taxon>Spermatophyta</taxon>
        <taxon>Magnoliopsida</taxon>
        <taxon>eudicotyledons</taxon>
        <taxon>Gunneridae</taxon>
        <taxon>Pentapetalae</taxon>
        <taxon>rosids</taxon>
        <taxon>fabids</taxon>
        <taxon>Fabales</taxon>
        <taxon>Fabaceae</taxon>
        <taxon>Papilionoideae</taxon>
        <taxon>50 kb inversion clade</taxon>
        <taxon>NPAAA clade</taxon>
        <taxon>indigoferoid/millettioid clade</taxon>
        <taxon>Phaseoleae</taxon>
        <taxon>Mucuna</taxon>
    </lineage>
</organism>
<keyword evidence="4 5" id="KW-0472">Membrane</keyword>
<dbReference type="AlphaFoldDB" id="A0A371E8K0"/>
<dbReference type="InterPro" id="IPR036259">
    <property type="entry name" value="MFS_trans_sf"/>
</dbReference>
<dbReference type="Proteomes" id="UP000257109">
    <property type="component" value="Unassembled WGS sequence"/>
</dbReference>
<dbReference type="STRING" id="157652.A0A371E8K0"/>
<sequence>MTICFLHTTPYACDTNSTKKSRLGIILLDFVFGKKNNTTDPIGPTRIGTAGKSTFYFFSIALPFGIAYIFQAWRYLYIASSSIPLLCLHHPCPYLCIRVPNMVPLTEAIKLMSIIASSNGNHLPDDVVLALDEETNNDNSCHDDRSSNNERLQNKGARVGSIVDVVRSLTRVRLLIAVALNFFVCLLKRDELENQPLLERGVEFGGGAASVCDNGGAFGRRPLTVVMMWFSGFFCLMGSLVSNVGVWKVVRMVCGVLGIFGMVGTYNLLFIYTTVVRNTAQMGAILAPFVVVLGGWLLFAVFEACGIVGGVFAFFLPETLNQPLDWKLNLRDLVTSAA</sequence>
<reference evidence="6" key="1">
    <citation type="submission" date="2018-05" db="EMBL/GenBank/DDBJ databases">
        <title>Draft genome of Mucuna pruriens seed.</title>
        <authorList>
            <person name="Nnadi N.E."/>
            <person name="Vos R."/>
            <person name="Hasami M.H."/>
            <person name="Devisetty U.K."/>
            <person name="Aguiy J.C."/>
        </authorList>
    </citation>
    <scope>NUCLEOTIDE SEQUENCE [LARGE SCALE GENOMIC DNA]</scope>
    <source>
        <strain evidence="6">JCA_2017</strain>
    </source>
</reference>
<evidence type="ECO:0000313" key="6">
    <source>
        <dbReference type="EMBL" id="RDX62351.1"/>
    </source>
</evidence>
<keyword evidence="2 5" id="KW-0812">Transmembrane</keyword>